<accession>A0A8J6PGM6</accession>
<comment type="caution">
    <text evidence="5">The sequence shown here is derived from an EMBL/GenBank/DDBJ whole genome shotgun (WGS) entry which is preliminary data.</text>
</comment>
<evidence type="ECO:0000256" key="2">
    <source>
        <dbReference type="ARBA" id="ARBA00023315"/>
    </source>
</evidence>
<dbReference type="Pfam" id="PF08541">
    <property type="entry name" value="ACP_syn_III_C"/>
    <property type="match status" value="1"/>
</dbReference>
<evidence type="ECO:0000313" key="5">
    <source>
        <dbReference type="EMBL" id="MBC9810949.1"/>
    </source>
</evidence>
<evidence type="ECO:0000259" key="3">
    <source>
        <dbReference type="Pfam" id="PF08541"/>
    </source>
</evidence>
<name>A0A8J6PGM6_9FLAO</name>
<evidence type="ECO:0000256" key="1">
    <source>
        <dbReference type="ARBA" id="ARBA00022679"/>
    </source>
</evidence>
<evidence type="ECO:0000313" key="6">
    <source>
        <dbReference type="Proteomes" id="UP000652681"/>
    </source>
</evidence>
<protein>
    <submittedName>
        <fullName evidence="5">Ketoacyl-ACP synthase III</fullName>
    </submittedName>
</protein>
<dbReference type="SUPFAM" id="SSF53901">
    <property type="entry name" value="Thiolase-like"/>
    <property type="match status" value="1"/>
</dbReference>
<dbReference type="Gene3D" id="3.40.47.10">
    <property type="match status" value="1"/>
</dbReference>
<dbReference type="PANTHER" id="PTHR34069:SF2">
    <property type="entry name" value="BETA-KETOACYL-[ACYL-CARRIER-PROTEIN] SYNTHASE III"/>
    <property type="match status" value="1"/>
</dbReference>
<dbReference type="CDD" id="cd00830">
    <property type="entry name" value="KAS_III"/>
    <property type="match status" value="1"/>
</dbReference>
<keyword evidence="6" id="KW-1185">Reference proteome</keyword>
<dbReference type="InterPro" id="IPR013747">
    <property type="entry name" value="ACP_syn_III_C"/>
</dbReference>
<evidence type="ECO:0000259" key="4">
    <source>
        <dbReference type="Pfam" id="PF08545"/>
    </source>
</evidence>
<gene>
    <name evidence="5" type="ORF">H9Y05_00530</name>
</gene>
<dbReference type="RefSeq" id="WP_216713211.1">
    <property type="nucleotide sequence ID" value="NZ_JACVEL010000001.1"/>
</dbReference>
<dbReference type="InterPro" id="IPR013751">
    <property type="entry name" value="ACP_syn_III_N"/>
</dbReference>
<feature type="domain" description="Beta-ketoacyl-[acyl-carrier-protein] synthase III N-terminal" evidence="4">
    <location>
        <begin position="129"/>
        <end position="204"/>
    </location>
</feature>
<dbReference type="GO" id="GO:0004315">
    <property type="term" value="F:3-oxoacyl-[acyl-carrier-protein] synthase activity"/>
    <property type="evidence" value="ECO:0007669"/>
    <property type="project" value="InterPro"/>
</dbReference>
<sequence length="353" mass="39394">MKSVITGVGRYIPFMVKTNGDFMIHKFYDEHQNRINLQPETIARKFESITGIEERRYASSDLNCSDMATAAAEDAILDAGCDRETIDQIIVAHNFGDVIKHTIQSDMIPSIASRVKHNLGIQNPNCVAYDLIFGCPGWLQGLIQAHAFIQSGMAKKCLVIGAEALSRVLDPYDRDSMIFADGAGATLVESDTSDSGILSFSVQSHCEDEVTYLNLGKSNFPESDPRIRYVKMKGRKVYEYALKHVPEAMKDCLDKAQVSIEDVKKIFIHQANEKLDEAIVRELFKLYDRTEMPEHLMPMNIHKLGNSSVATIPTLLSMVKREEMNGYKIAEGDIILFASVGAGMNINAVCYRV</sequence>
<dbReference type="EMBL" id="JACVEL010000001">
    <property type="protein sequence ID" value="MBC9810949.1"/>
    <property type="molecule type" value="Genomic_DNA"/>
</dbReference>
<dbReference type="Proteomes" id="UP000652681">
    <property type="component" value="Unassembled WGS sequence"/>
</dbReference>
<organism evidence="5 6">
    <name type="scientific">Taishania pollutisoli</name>
    <dbReference type="NCBI Taxonomy" id="2766479"/>
    <lineage>
        <taxon>Bacteria</taxon>
        <taxon>Pseudomonadati</taxon>
        <taxon>Bacteroidota</taxon>
        <taxon>Flavobacteriia</taxon>
        <taxon>Flavobacteriales</taxon>
        <taxon>Crocinitomicaceae</taxon>
        <taxon>Taishania</taxon>
    </lineage>
</organism>
<reference evidence="5" key="1">
    <citation type="submission" date="2020-09" db="EMBL/GenBank/DDBJ databases">
        <title>Taishania pollutisoli gen. nov., sp. nov., Isolated from Tetrabromobisphenol A-Contaminated Soil.</title>
        <authorList>
            <person name="Chen Q."/>
        </authorList>
    </citation>
    <scope>NUCLEOTIDE SEQUENCE</scope>
    <source>
        <strain evidence="5">CZZ-1</strain>
    </source>
</reference>
<dbReference type="Pfam" id="PF08545">
    <property type="entry name" value="ACP_syn_III"/>
    <property type="match status" value="1"/>
</dbReference>
<keyword evidence="2" id="KW-0012">Acyltransferase</keyword>
<dbReference type="PANTHER" id="PTHR34069">
    <property type="entry name" value="3-OXOACYL-[ACYL-CARRIER-PROTEIN] SYNTHASE 3"/>
    <property type="match status" value="1"/>
</dbReference>
<proteinExistence type="predicted"/>
<dbReference type="InterPro" id="IPR016039">
    <property type="entry name" value="Thiolase-like"/>
</dbReference>
<dbReference type="AlphaFoldDB" id="A0A8J6PGM6"/>
<dbReference type="GO" id="GO:0006633">
    <property type="term" value="P:fatty acid biosynthetic process"/>
    <property type="evidence" value="ECO:0007669"/>
    <property type="project" value="InterPro"/>
</dbReference>
<keyword evidence="1" id="KW-0808">Transferase</keyword>
<dbReference type="GO" id="GO:0044550">
    <property type="term" value="P:secondary metabolite biosynthetic process"/>
    <property type="evidence" value="ECO:0007669"/>
    <property type="project" value="TreeGrafter"/>
</dbReference>
<feature type="domain" description="Beta-ketoacyl-[acyl-carrier-protein] synthase III C-terminal" evidence="3">
    <location>
        <begin position="253"/>
        <end position="352"/>
    </location>
</feature>